<dbReference type="PANTHER" id="PTHR43791:SF36">
    <property type="entry name" value="TRANSPORTER, PUTATIVE (AFU_ORTHOLOGUE AFUA_6G08340)-RELATED"/>
    <property type="match status" value="1"/>
</dbReference>
<feature type="transmembrane region" description="Helical" evidence="6">
    <location>
        <begin position="122"/>
        <end position="142"/>
    </location>
</feature>
<dbReference type="InterPro" id="IPR011701">
    <property type="entry name" value="MFS"/>
</dbReference>
<proteinExistence type="predicted"/>
<feature type="transmembrane region" description="Helical" evidence="6">
    <location>
        <begin position="61"/>
        <end position="80"/>
    </location>
</feature>
<dbReference type="Gene3D" id="1.20.1250.20">
    <property type="entry name" value="MFS general substrate transporter like domains"/>
    <property type="match status" value="2"/>
</dbReference>
<feature type="transmembrane region" description="Helical" evidence="6">
    <location>
        <begin position="316"/>
        <end position="335"/>
    </location>
</feature>
<feature type="transmembrane region" description="Helical" evidence="6">
    <location>
        <begin position="263"/>
        <end position="280"/>
    </location>
</feature>
<comment type="caution">
    <text evidence="8">The sequence shown here is derived from an EMBL/GenBank/DDBJ whole genome shotgun (WGS) entry which is preliminary data.</text>
</comment>
<gene>
    <name evidence="8" type="ORF">ACH3VR_15765</name>
</gene>
<feature type="transmembrane region" description="Helical" evidence="6">
    <location>
        <begin position="24"/>
        <end position="45"/>
    </location>
</feature>
<reference evidence="8 9" key="1">
    <citation type="submission" date="2024-09" db="EMBL/GenBank/DDBJ databases">
        <authorList>
            <person name="Pan X."/>
        </authorList>
    </citation>
    <scope>NUCLEOTIDE SEQUENCE [LARGE SCALE GENOMIC DNA]</scope>
    <source>
        <strain evidence="8 9">B2969</strain>
    </source>
</reference>
<keyword evidence="9" id="KW-1185">Reference proteome</keyword>
<dbReference type="InterPro" id="IPR020846">
    <property type="entry name" value="MFS_dom"/>
</dbReference>
<feature type="transmembrane region" description="Helical" evidence="6">
    <location>
        <begin position="342"/>
        <end position="362"/>
    </location>
</feature>
<evidence type="ECO:0000256" key="3">
    <source>
        <dbReference type="ARBA" id="ARBA00022692"/>
    </source>
</evidence>
<dbReference type="InterPro" id="IPR036259">
    <property type="entry name" value="MFS_trans_sf"/>
</dbReference>
<evidence type="ECO:0000313" key="8">
    <source>
        <dbReference type="EMBL" id="MFH8251823.1"/>
    </source>
</evidence>
<feature type="transmembrane region" description="Helical" evidence="6">
    <location>
        <begin position="221"/>
        <end position="243"/>
    </location>
</feature>
<evidence type="ECO:0000256" key="1">
    <source>
        <dbReference type="ARBA" id="ARBA00004651"/>
    </source>
</evidence>
<accession>A0ABW7QBT5</accession>
<evidence type="ECO:0000256" key="2">
    <source>
        <dbReference type="ARBA" id="ARBA00022448"/>
    </source>
</evidence>
<evidence type="ECO:0000256" key="6">
    <source>
        <dbReference type="SAM" id="Phobius"/>
    </source>
</evidence>
<protein>
    <submittedName>
        <fullName evidence="8">MFS transporter</fullName>
    </submittedName>
</protein>
<keyword evidence="4 6" id="KW-1133">Transmembrane helix</keyword>
<organism evidence="8 9">
    <name type="scientific">Microbacterium alkaliflavum</name>
    <dbReference type="NCBI Taxonomy" id="3248839"/>
    <lineage>
        <taxon>Bacteria</taxon>
        <taxon>Bacillati</taxon>
        <taxon>Actinomycetota</taxon>
        <taxon>Actinomycetes</taxon>
        <taxon>Micrococcales</taxon>
        <taxon>Microbacteriaceae</taxon>
        <taxon>Microbacterium</taxon>
    </lineage>
</organism>
<dbReference type="PANTHER" id="PTHR43791">
    <property type="entry name" value="PERMEASE-RELATED"/>
    <property type="match status" value="1"/>
</dbReference>
<dbReference type="Pfam" id="PF07690">
    <property type="entry name" value="MFS_1"/>
    <property type="match status" value="1"/>
</dbReference>
<keyword evidence="5 6" id="KW-0472">Membrane</keyword>
<feature type="domain" description="Major facilitator superfamily (MFS) profile" evidence="7">
    <location>
        <begin position="1"/>
        <end position="406"/>
    </location>
</feature>
<evidence type="ECO:0000256" key="4">
    <source>
        <dbReference type="ARBA" id="ARBA00022989"/>
    </source>
</evidence>
<feature type="transmembrane region" description="Helical" evidence="6">
    <location>
        <begin position="154"/>
        <end position="174"/>
    </location>
</feature>
<comment type="subcellular location">
    <subcellularLocation>
        <location evidence="1">Cell membrane</location>
        <topology evidence="1">Multi-pass membrane protein</topology>
    </subcellularLocation>
</comment>
<feature type="transmembrane region" description="Helical" evidence="6">
    <location>
        <begin position="86"/>
        <end position="110"/>
    </location>
</feature>
<feature type="transmembrane region" description="Helical" evidence="6">
    <location>
        <begin position="292"/>
        <end position="310"/>
    </location>
</feature>
<feature type="transmembrane region" description="Helical" evidence="6">
    <location>
        <begin position="382"/>
        <end position="402"/>
    </location>
</feature>
<dbReference type="RefSeq" id="WP_397557461.1">
    <property type="nucleotide sequence ID" value="NZ_JBIQWL010000006.1"/>
</dbReference>
<evidence type="ECO:0000256" key="5">
    <source>
        <dbReference type="ARBA" id="ARBA00023136"/>
    </source>
</evidence>
<keyword evidence="2" id="KW-0813">Transport</keyword>
<dbReference type="PROSITE" id="PS50850">
    <property type="entry name" value="MFS"/>
    <property type="match status" value="1"/>
</dbReference>
<name>A0ABW7QBT5_9MICO</name>
<evidence type="ECO:0000259" key="7">
    <source>
        <dbReference type="PROSITE" id="PS50850"/>
    </source>
</evidence>
<dbReference type="Proteomes" id="UP001610861">
    <property type="component" value="Unassembled WGS sequence"/>
</dbReference>
<evidence type="ECO:0000313" key="9">
    <source>
        <dbReference type="Proteomes" id="UP001610861"/>
    </source>
</evidence>
<dbReference type="CDD" id="cd17319">
    <property type="entry name" value="MFS_ExuT_GudP_like"/>
    <property type="match status" value="1"/>
</dbReference>
<dbReference type="SUPFAM" id="SSF103473">
    <property type="entry name" value="MFS general substrate transporter"/>
    <property type="match status" value="1"/>
</dbReference>
<sequence length="434" mass="47880">MFFINYLDRTAIGFAAPNGMNEDLGLSAAQFGFASGVFFIGYILLEVPSNLALHRFGARRWLSRIMVSWGIVALLFTWVQNFEQLVFLRFLLGVAEAGFFPGAILFLSLWVPSQYRSRILMLFYLAQPLTTVFGAPLAGWLIQQEVGGLEGWRFMFLGVAIPAIIVGVIAWFYLKDKPTDAKWLTSDEQVWLTDALETERKTTEAREKHVSVRFAFKSGRVWVLSFIYFGFIYGLYALAFFLPTIIEGFQSQTGVTFDFFQKGLITAIPYLPAAIIMFIWARDASKRGLKTWHIAIPALVGGISIPIALFAGSPAATIAVITVTASAIFAALPNFWTLPTRFLTGAAAAAGVALINTIGNLAGFSAPYITGAVHDWTGGYEVPMFIVGFFMLVSAALMLLLARSNRIVPVERIIDEQADTDARVEVAETKAKEV</sequence>
<keyword evidence="3 6" id="KW-0812">Transmembrane</keyword>
<dbReference type="EMBL" id="JBIQWL010000006">
    <property type="protein sequence ID" value="MFH8251823.1"/>
    <property type="molecule type" value="Genomic_DNA"/>
</dbReference>